<keyword evidence="1" id="KW-0175">Coiled coil</keyword>
<accession>A0A177B8T8</accession>
<evidence type="ECO:0000313" key="2">
    <source>
        <dbReference type="EMBL" id="OAF70676.1"/>
    </source>
</evidence>
<dbReference type="AlphaFoldDB" id="A0A177B8T8"/>
<evidence type="ECO:0000313" key="3">
    <source>
        <dbReference type="Proteomes" id="UP000078046"/>
    </source>
</evidence>
<dbReference type="EMBL" id="LWCA01000122">
    <property type="protein sequence ID" value="OAF70676.1"/>
    <property type="molecule type" value="Genomic_DNA"/>
</dbReference>
<reference evidence="2 3" key="1">
    <citation type="submission" date="2016-04" db="EMBL/GenBank/DDBJ databases">
        <title>The genome of Intoshia linei affirms orthonectids as highly simplified spiralians.</title>
        <authorList>
            <person name="Mikhailov K.V."/>
            <person name="Slusarev G.S."/>
            <person name="Nikitin M.A."/>
            <person name="Logacheva M.D."/>
            <person name="Penin A."/>
            <person name="Aleoshin V."/>
            <person name="Panchin Y.V."/>
        </authorList>
    </citation>
    <scope>NUCLEOTIDE SEQUENCE [LARGE SCALE GENOMIC DNA]</scope>
    <source>
        <strain evidence="2">Intl2013</strain>
        <tissue evidence="2">Whole animal</tissue>
    </source>
</reference>
<organism evidence="2 3">
    <name type="scientific">Intoshia linei</name>
    <dbReference type="NCBI Taxonomy" id="1819745"/>
    <lineage>
        <taxon>Eukaryota</taxon>
        <taxon>Metazoa</taxon>
        <taxon>Spiralia</taxon>
        <taxon>Lophotrochozoa</taxon>
        <taxon>Mesozoa</taxon>
        <taxon>Orthonectida</taxon>
        <taxon>Rhopaluridae</taxon>
        <taxon>Intoshia</taxon>
    </lineage>
</organism>
<comment type="caution">
    <text evidence="2">The sequence shown here is derived from an EMBL/GenBank/DDBJ whole genome shotgun (WGS) entry which is preliminary data.</text>
</comment>
<feature type="coiled-coil region" evidence="1">
    <location>
        <begin position="21"/>
        <end position="55"/>
    </location>
</feature>
<gene>
    <name evidence="2" type="ORF">A3Q56_01564</name>
</gene>
<proteinExistence type="predicted"/>
<name>A0A177B8T8_9BILA</name>
<dbReference type="Proteomes" id="UP000078046">
    <property type="component" value="Unassembled WGS sequence"/>
</dbReference>
<sequence length="180" mass="21472">MEENMQHTNLNYTESELLTKIELLESKNRLLLDKIENIEREKASMKNQIDYMTKTNENILKEATSFNKILREEREKKIVTIEKLISVMSNVNPNKKNVTEKLTKFQLEIQNLNKNHNREKYMFNQELSYMEEEVSKLISRLINEQDAHSETQQKFENLKKKLCIFKNTNPNIARSSIFEI</sequence>
<evidence type="ECO:0000256" key="1">
    <source>
        <dbReference type="SAM" id="Coils"/>
    </source>
</evidence>
<protein>
    <submittedName>
        <fullName evidence="2">Uncharacterized protein</fullName>
    </submittedName>
</protein>
<keyword evidence="3" id="KW-1185">Reference proteome</keyword>